<protein>
    <recommendedName>
        <fullName evidence="6">Cycloisomaltooligosaccharide glucanotransferase</fullName>
    </recommendedName>
</protein>
<dbReference type="InterPro" id="IPR013780">
    <property type="entry name" value="Glyco_hydro_b"/>
</dbReference>
<sequence>MKSNVFRTKTAVTCAGALVLASLLAGCLGGGKTAVHPQEAENGDLLAYVTTDKARYNPGDPVRYTLTMNESGQGGELVVRYKHLNEVVEETTVKWDGSPEVAWEWTPAQDDFKGYMTEIYLKQDKKIVDHANIAVDVSSDWGKFPRYGYLADFHAMDASEQEAVIDRLNRFRINGIQFYDWQWKHHMPLKLDGGAPASEWPEIANRLVAYDTVKNYIDLAHESNMKAMNYNLLFGAFEDAEADGVKREWGLFKDPLLTNQDMHPLPDSWASDILLMNPANAEWQNYLFEQEKNVFEHLPFDGWHVDQLGDRGNLYDGNADKVNLPAAYESFMNAAKEAIDVDYVMNAVSQFGQANIAKTPVKFLYTEVWDAHPGYRNLKEIADQNAKYGKGALNTVFAAYMNYDHADSKGEFNTPGVLLTDAVMFASGASHLELGENMLAKEYFPNRNLSIPAELEDALVVYYDFLTAYQNLLRDGTAEKELESVSAEGAELSDTPELGKVWSFAKEAQGRTMLHLINFTDATTLNWQDNKADQAEPIEISDLKLTVKADAKVKKAWLATPDYYNGSAVELDFKQKDGEVTLTLPKLKYWDMVVLEY</sequence>
<comment type="similarity">
    <text evidence="1">Belongs to the glycosyl hydrolase 66 family.</text>
</comment>
<evidence type="ECO:0000256" key="3">
    <source>
        <dbReference type="SAM" id="SignalP"/>
    </source>
</evidence>
<evidence type="ECO:0000256" key="1">
    <source>
        <dbReference type="ARBA" id="ARBA00010837"/>
    </source>
</evidence>
<dbReference type="Pfam" id="PF13199">
    <property type="entry name" value="Glyco_hydro_66"/>
    <property type="match status" value="1"/>
</dbReference>
<dbReference type="InterPro" id="IPR013783">
    <property type="entry name" value="Ig-like_fold"/>
</dbReference>
<evidence type="ECO:0000313" key="4">
    <source>
        <dbReference type="EMBL" id="RIX48590.1"/>
    </source>
</evidence>
<gene>
    <name evidence="4" type="ORF">D3P08_24080</name>
</gene>
<dbReference type="AlphaFoldDB" id="A0A3A1UMG5"/>
<dbReference type="Proteomes" id="UP000266482">
    <property type="component" value="Unassembled WGS sequence"/>
</dbReference>
<name>A0A3A1UMG5_9BACL</name>
<dbReference type="CDD" id="cd14745">
    <property type="entry name" value="GH66"/>
    <property type="match status" value="1"/>
</dbReference>
<feature type="signal peptide" evidence="3">
    <location>
        <begin position="1"/>
        <end position="25"/>
    </location>
</feature>
<organism evidence="4 5">
    <name type="scientific">Paenibacillus nanensis</name>
    <dbReference type="NCBI Taxonomy" id="393251"/>
    <lineage>
        <taxon>Bacteria</taxon>
        <taxon>Bacillati</taxon>
        <taxon>Bacillota</taxon>
        <taxon>Bacilli</taxon>
        <taxon>Bacillales</taxon>
        <taxon>Paenibacillaceae</taxon>
        <taxon>Paenibacillus</taxon>
    </lineage>
</organism>
<keyword evidence="5" id="KW-1185">Reference proteome</keyword>
<evidence type="ECO:0000313" key="5">
    <source>
        <dbReference type="Proteomes" id="UP000266482"/>
    </source>
</evidence>
<dbReference type="OrthoDB" id="9778932at2"/>
<proteinExistence type="inferred from homology"/>
<keyword evidence="2 3" id="KW-0732">Signal</keyword>
<comment type="caution">
    <text evidence="4">The sequence shown here is derived from an EMBL/GenBank/DDBJ whole genome shotgun (WGS) entry which is preliminary data.</text>
</comment>
<dbReference type="Gene3D" id="3.20.20.80">
    <property type="entry name" value="Glycosidases"/>
    <property type="match status" value="1"/>
</dbReference>
<dbReference type="Gene3D" id="2.60.40.1180">
    <property type="entry name" value="Golgi alpha-mannosidase II"/>
    <property type="match status" value="1"/>
</dbReference>
<dbReference type="Gene3D" id="2.60.40.10">
    <property type="entry name" value="Immunoglobulins"/>
    <property type="match status" value="1"/>
</dbReference>
<evidence type="ECO:0008006" key="6">
    <source>
        <dbReference type="Google" id="ProtNLM"/>
    </source>
</evidence>
<dbReference type="RefSeq" id="WP_119602684.1">
    <property type="nucleotide sequence ID" value="NZ_QXQA01000021.1"/>
</dbReference>
<reference evidence="4 5" key="1">
    <citation type="submission" date="2018-09" db="EMBL/GenBank/DDBJ databases">
        <title>Paenibacillus aracenensis nov. sp. isolated from a cave in southern Spain.</title>
        <authorList>
            <person name="Jurado V."/>
            <person name="Gutierrez-Patricio S."/>
            <person name="Gonzalez-Pimentel J.L."/>
            <person name="Miller A.Z."/>
            <person name="Laiz L."/>
            <person name="Saiz-Jimenez C."/>
        </authorList>
    </citation>
    <scope>NUCLEOTIDE SEQUENCE [LARGE SCALE GENOMIC DNA]</scope>
    <source>
        <strain evidence="4 5">DSM 22867</strain>
    </source>
</reference>
<evidence type="ECO:0000256" key="2">
    <source>
        <dbReference type="ARBA" id="ARBA00022729"/>
    </source>
</evidence>
<accession>A0A3A1UMG5</accession>
<dbReference type="InterPro" id="IPR025092">
    <property type="entry name" value="Glyco_hydro_66"/>
</dbReference>
<dbReference type="PROSITE" id="PS51257">
    <property type="entry name" value="PROKAR_LIPOPROTEIN"/>
    <property type="match status" value="1"/>
</dbReference>
<feature type="chain" id="PRO_5038841125" description="Cycloisomaltooligosaccharide glucanotransferase" evidence="3">
    <location>
        <begin position="26"/>
        <end position="597"/>
    </location>
</feature>
<dbReference type="EMBL" id="QXQA01000021">
    <property type="protein sequence ID" value="RIX48590.1"/>
    <property type="molecule type" value="Genomic_DNA"/>
</dbReference>